<evidence type="ECO:0000256" key="1">
    <source>
        <dbReference type="SAM" id="Phobius"/>
    </source>
</evidence>
<dbReference type="Proteomes" id="UP000053237">
    <property type="component" value="Unassembled WGS sequence"/>
</dbReference>
<sequence length="343" mass="39961">MLARFRNFIQREISIARNYRTESCVCIGLIYIVFFAILSLCVLIFSHSNTKSIEQIKVLLRHLHYTQHIEFSLENDDKTESGRVNGRLFPQVSELTGNVRFDGWIRLDRSVKRLEKEIVYIEEMYYVDGRGLRQTRCESSQCNQFRGNGVVAEECLQSNDIFGWPPLWTIEAFLRETAMTSSFSFRQTKPTCAKSNPIQFRFYHKVFFVCPQDIRKLSNSYVNGSTVNAWKTIPHAIRTNRLDDNDTKAKNMSMYRKELSVYGEKVLLRLKLQLLEKDILEAEKGAEKPTTQIRIAKEQEKDRMWLRSKIPKTCPYIEAPFTTESAPTILSTLLASNITQTYF</sequence>
<dbReference type="InParanoid" id="A0A024GKX9"/>
<dbReference type="EMBL" id="CAIX01000168">
    <property type="protein sequence ID" value="CCI47379.1"/>
    <property type="molecule type" value="Genomic_DNA"/>
</dbReference>
<evidence type="ECO:0000313" key="3">
    <source>
        <dbReference type="Proteomes" id="UP000053237"/>
    </source>
</evidence>
<keyword evidence="1" id="KW-0472">Membrane</keyword>
<dbReference type="AlphaFoldDB" id="A0A024GKX9"/>
<evidence type="ECO:0000313" key="2">
    <source>
        <dbReference type="EMBL" id="CCI47379.1"/>
    </source>
</evidence>
<protein>
    <submittedName>
        <fullName evidence="2">Uncharacterized protein</fullName>
    </submittedName>
</protein>
<name>A0A024GKX9_9STRA</name>
<keyword evidence="1" id="KW-1133">Transmembrane helix</keyword>
<proteinExistence type="predicted"/>
<accession>A0A024GKX9</accession>
<organism evidence="2 3">
    <name type="scientific">Albugo candida</name>
    <dbReference type="NCBI Taxonomy" id="65357"/>
    <lineage>
        <taxon>Eukaryota</taxon>
        <taxon>Sar</taxon>
        <taxon>Stramenopiles</taxon>
        <taxon>Oomycota</taxon>
        <taxon>Peronosporomycetes</taxon>
        <taxon>Albuginales</taxon>
        <taxon>Albuginaceae</taxon>
        <taxon>Albugo</taxon>
    </lineage>
</organism>
<feature type="transmembrane region" description="Helical" evidence="1">
    <location>
        <begin position="21"/>
        <end position="45"/>
    </location>
</feature>
<keyword evidence="1" id="KW-0812">Transmembrane</keyword>
<comment type="caution">
    <text evidence="2">The sequence shown here is derived from an EMBL/GenBank/DDBJ whole genome shotgun (WGS) entry which is preliminary data.</text>
</comment>
<reference evidence="2 3" key="1">
    <citation type="submission" date="2012-05" db="EMBL/GenBank/DDBJ databases">
        <title>Recombination and specialization in a pathogen metapopulation.</title>
        <authorList>
            <person name="Gardiner A."/>
            <person name="Kemen E."/>
            <person name="Schultz-Larsen T."/>
            <person name="MacLean D."/>
            <person name="Van Oosterhout C."/>
            <person name="Jones J.D.G."/>
        </authorList>
    </citation>
    <scope>NUCLEOTIDE SEQUENCE [LARGE SCALE GENOMIC DNA]</scope>
    <source>
        <strain evidence="2 3">Ac Nc2</strain>
    </source>
</reference>
<keyword evidence="3" id="KW-1185">Reference proteome</keyword>
<gene>
    <name evidence="2" type="ORF">BN9_083860</name>
</gene>